<dbReference type="SUPFAM" id="SSF54427">
    <property type="entry name" value="NTF2-like"/>
    <property type="match status" value="1"/>
</dbReference>
<protein>
    <recommendedName>
        <fullName evidence="1">Cds6 C-terminal domain-containing protein</fullName>
    </recommendedName>
</protein>
<accession>A0A3B0X8D5</accession>
<proteinExistence type="predicted"/>
<evidence type="ECO:0000313" key="2">
    <source>
        <dbReference type="EMBL" id="VAW64558.1"/>
    </source>
</evidence>
<dbReference type="Pfam" id="PF24125">
    <property type="entry name" value="Cds6_C"/>
    <property type="match status" value="1"/>
</dbReference>
<dbReference type="SUPFAM" id="SSF48452">
    <property type="entry name" value="TPR-like"/>
    <property type="match status" value="1"/>
</dbReference>
<dbReference type="InterPro" id="IPR032710">
    <property type="entry name" value="NTF2-like_dom_sf"/>
</dbReference>
<dbReference type="Gene3D" id="1.25.40.10">
    <property type="entry name" value="Tetratricopeptide repeat domain"/>
    <property type="match status" value="1"/>
</dbReference>
<evidence type="ECO:0000259" key="1">
    <source>
        <dbReference type="Pfam" id="PF24125"/>
    </source>
</evidence>
<reference evidence="2" key="1">
    <citation type="submission" date="2018-06" db="EMBL/GenBank/DDBJ databases">
        <authorList>
            <person name="Zhirakovskaya E."/>
        </authorList>
    </citation>
    <scope>NUCLEOTIDE SEQUENCE</scope>
</reference>
<dbReference type="AlphaFoldDB" id="A0A3B0X8D5"/>
<dbReference type="InterPro" id="IPR011990">
    <property type="entry name" value="TPR-like_helical_dom_sf"/>
</dbReference>
<sequence length="323" mass="37067">MKYKRIYKSLLISLLFFLNLPAALQAQTSVDKPPSATTSMAAEKVLTGGGELNDKKLFSDALVLISQSEWVQAEMIYRDLIKRNPSWPEVKNNLAVMLLKTGRLDDARKLLESAVVSSPAYRVAHNNRTKLYDYLAMQAYNKALGAEQTAEVPELELIQKLDLVAAVTEKKPDLKIENPAFEQESRNESSVPAKKEVPASVQSVKQIRQQLLNWSKAWSAGDFDQYILHYSMQFVPSDSRKTFSQWKINRKSRLKYSKGADVEIDQLRVFPESTDEPDTEYALVEFLQYYESALYTDKVLKQMYMEKQQQGWLILSERIIKTY</sequence>
<name>A0A3B0X8D5_9ZZZZ</name>
<gene>
    <name evidence="2" type="ORF">MNBD_GAMMA09-935</name>
</gene>
<dbReference type="InterPro" id="IPR056203">
    <property type="entry name" value="Cds6_C"/>
</dbReference>
<feature type="domain" description="Cds6 C-terminal" evidence="1">
    <location>
        <begin position="207"/>
        <end position="317"/>
    </location>
</feature>
<dbReference type="EMBL" id="UOFI01000056">
    <property type="protein sequence ID" value="VAW64558.1"/>
    <property type="molecule type" value="Genomic_DNA"/>
</dbReference>
<dbReference type="Pfam" id="PF14559">
    <property type="entry name" value="TPR_19"/>
    <property type="match status" value="1"/>
</dbReference>
<organism evidence="2">
    <name type="scientific">hydrothermal vent metagenome</name>
    <dbReference type="NCBI Taxonomy" id="652676"/>
    <lineage>
        <taxon>unclassified sequences</taxon>
        <taxon>metagenomes</taxon>
        <taxon>ecological metagenomes</taxon>
    </lineage>
</organism>